<dbReference type="InterPro" id="IPR036890">
    <property type="entry name" value="HATPase_C_sf"/>
</dbReference>
<evidence type="ECO:0000256" key="3">
    <source>
        <dbReference type="ARBA" id="ARBA00022553"/>
    </source>
</evidence>
<keyword evidence="8" id="KW-0902">Two-component regulatory system</keyword>
<dbReference type="GO" id="GO:0004673">
    <property type="term" value="F:protein histidine kinase activity"/>
    <property type="evidence" value="ECO:0007669"/>
    <property type="project" value="UniProtKB-EC"/>
</dbReference>
<evidence type="ECO:0000256" key="8">
    <source>
        <dbReference type="ARBA" id="ARBA00023012"/>
    </source>
</evidence>
<dbReference type="PANTHER" id="PTHR43065:SF10">
    <property type="entry name" value="PEROXIDE STRESS-ACTIVATED HISTIDINE KINASE MAK3"/>
    <property type="match status" value="1"/>
</dbReference>
<evidence type="ECO:0000256" key="9">
    <source>
        <dbReference type="PROSITE-ProRule" id="PRU00169"/>
    </source>
</evidence>
<proteinExistence type="predicted"/>
<gene>
    <name evidence="12" type="ORF">L0661_00075</name>
</gene>
<protein>
    <recommendedName>
        <fullName evidence="2">histidine kinase</fullName>
        <ecNumber evidence="2">2.7.13.3</ecNumber>
    </recommendedName>
</protein>
<evidence type="ECO:0000259" key="10">
    <source>
        <dbReference type="PROSITE" id="PS50109"/>
    </source>
</evidence>
<dbReference type="GO" id="GO:0005524">
    <property type="term" value="F:ATP binding"/>
    <property type="evidence" value="ECO:0007669"/>
    <property type="project" value="UniProtKB-KW"/>
</dbReference>
<keyword evidence="4" id="KW-0808">Transferase</keyword>
<dbReference type="PRINTS" id="PR00344">
    <property type="entry name" value="BCTRLSENSOR"/>
</dbReference>
<sequence>MNEINTSVLIIDDEEMVRDNMEEILVPRHQSIESQQINHAASILFDAPTPILAPLTSTIPVFKVEKASNGMEGVEKVKASIKNNSPYAVIFLDMRMPGWDGLETAIEIRKFDSKAEIIFVTAFTDCSIEEIIEQAGQNVGYHCKPYASQEIIQLATKAVTDYSRLRNLESLIESIASIGLNERQLTSLLKNILDQLATTIGTDMAFLGRLRDDFSYEKVLSIGAMEEKINLEELVSRIRDIEISAEEVVQLDELVLARLNGYSVFAVLKKNGRLNTEKMYLLRLFVQNAAQAIRNAEMNEELIRKEKLSAVGSAIGMVMHDLRPAIGNIQLLTGIIREEGYKSDWLDMIDRSAGQASEIFEDFMDFIRETPVEKETLLLKPLLESALAQLAPKDALDRVHIEIEADNELTVQGDQSKLKRVIINLINNAVDALLDHKVSEPQIQIIARKQTDFVSIQVRDNGPGIPPDLLKSLFEPFVTKDKSNGTGLGLAIVKNYVTAHGGNISVLNDNGAVFNITL</sequence>
<dbReference type="EC" id="2.7.13.3" evidence="2"/>
<comment type="catalytic activity">
    <reaction evidence="1">
        <text>ATP + protein L-histidine = ADP + protein N-phospho-L-histidine.</text>
        <dbReference type="EC" id="2.7.13.3"/>
    </reaction>
</comment>
<dbReference type="EMBL" id="JAKFFV010000001">
    <property type="protein sequence ID" value="MCF2496680.1"/>
    <property type="molecule type" value="Genomic_DNA"/>
</dbReference>
<dbReference type="InterPro" id="IPR005467">
    <property type="entry name" value="His_kinase_dom"/>
</dbReference>
<dbReference type="InterPro" id="IPR004358">
    <property type="entry name" value="Sig_transdc_His_kin-like_C"/>
</dbReference>
<dbReference type="RefSeq" id="WP_235176340.1">
    <property type="nucleotide sequence ID" value="NZ_JAKFFV010000001.1"/>
</dbReference>
<evidence type="ECO:0000313" key="13">
    <source>
        <dbReference type="Proteomes" id="UP001139411"/>
    </source>
</evidence>
<dbReference type="GO" id="GO:0000160">
    <property type="term" value="P:phosphorelay signal transduction system"/>
    <property type="evidence" value="ECO:0007669"/>
    <property type="project" value="UniProtKB-KW"/>
</dbReference>
<evidence type="ECO:0000256" key="2">
    <source>
        <dbReference type="ARBA" id="ARBA00012438"/>
    </source>
</evidence>
<dbReference type="PROSITE" id="PS50110">
    <property type="entry name" value="RESPONSE_REGULATORY"/>
    <property type="match status" value="1"/>
</dbReference>
<dbReference type="InterPro" id="IPR011006">
    <property type="entry name" value="CheY-like_superfamily"/>
</dbReference>
<accession>A0A9X1Q7P1</accession>
<evidence type="ECO:0000313" key="12">
    <source>
        <dbReference type="EMBL" id="MCF2496680.1"/>
    </source>
</evidence>
<dbReference type="Gene3D" id="3.30.565.10">
    <property type="entry name" value="Histidine kinase-like ATPase, C-terminal domain"/>
    <property type="match status" value="1"/>
</dbReference>
<dbReference type="InterPro" id="IPR003594">
    <property type="entry name" value="HATPase_dom"/>
</dbReference>
<dbReference type="SMART" id="SM00387">
    <property type="entry name" value="HATPase_c"/>
    <property type="match status" value="1"/>
</dbReference>
<feature type="domain" description="Histidine kinase" evidence="10">
    <location>
        <begin position="317"/>
        <end position="518"/>
    </location>
</feature>
<name>A0A9X1Q7P1_9BACT</name>
<dbReference type="PROSITE" id="PS50109">
    <property type="entry name" value="HIS_KIN"/>
    <property type="match status" value="1"/>
</dbReference>
<evidence type="ECO:0000256" key="4">
    <source>
        <dbReference type="ARBA" id="ARBA00022679"/>
    </source>
</evidence>
<dbReference type="Proteomes" id="UP001139411">
    <property type="component" value="Unassembled WGS sequence"/>
</dbReference>
<feature type="modified residue" description="4-aspartylphosphate" evidence="9">
    <location>
        <position position="93"/>
    </location>
</feature>
<dbReference type="Gene3D" id="3.40.50.2300">
    <property type="match status" value="1"/>
</dbReference>
<comment type="caution">
    <text evidence="12">The sequence shown here is derived from an EMBL/GenBank/DDBJ whole genome shotgun (WGS) entry which is preliminary data.</text>
</comment>
<dbReference type="CDD" id="cd00075">
    <property type="entry name" value="HATPase"/>
    <property type="match status" value="1"/>
</dbReference>
<dbReference type="AlphaFoldDB" id="A0A9X1Q7P1"/>
<keyword evidence="3 9" id="KW-0597">Phosphoprotein</keyword>
<dbReference type="Pfam" id="PF02518">
    <property type="entry name" value="HATPase_c"/>
    <property type="match status" value="1"/>
</dbReference>
<dbReference type="InterPro" id="IPR001789">
    <property type="entry name" value="Sig_transdc_resp-reg_receiver"/>
</dbReference>
<keyword evidence="6 12" id="KW-0418">Kinase</keyword>
<dbReference type="Gene3D" id="1.10.287.130">
    <property type="match status" value="1"/>
</dbReference>
<evidence type="ECO:0000256" key="5">
    <source>
        <dbReference type="ARBA" id="ARBA00022741"/>
    </source>
</evidence>
<dbReference type="Pfam" id="PF00072">
    <property type="entry name" value="Response_reg"/>
    <property type="match status" value="1"/>
</dbReference>
<evidence type="ECO:0000256" key="6">
    <source>
        <dbReference type="ARBA" id="ARBA00022777"/>
    </source>
</evidence>
<evidence type="ECO:0000256" key="1">
    <source>
        <dbReference type="ARBA" id="ARBA00000085"/>
    </source>
</evidence>
<dbReference type="SUPFAM" id="SSF55874">
    <property type="entry name" value="ATPase domain of HSP90 chaperone/DNA topoisomerase II/histidine kinase"/>
    <property type="match status" value="1"/>
</dbReference>
<reference evidence="12" key="1">
    <citation type="submission" date="2022-01" db="EMBL/GenBank/DDBJ databases">
        <title>Novel species in genus Dyadobacter.</title>
        <authorList>
            <person name="Ma C."/>
        </authorList>
    </citation>
    <scope>NUCLEOTIDE SEQUENCE</scope>
    <source>
        <strain evidence="12">CY357</strain>
    </source>
</reference>
<dbReference type="PANTHER" id="PTHR43065">
    <property type="entry name" value="SENSOR HISTIDINE KINASE"/>
    <property type="match status" value="1"/>
</dbReference>
<feature type="domain" description="Response regulatory" evidence="11">
    <location>
        <begin position="7"/>
        <end position="159"/>
    </location>
</feature>
<evidence type="ECO:0000256" key="7">
    <source>
        <dbReference type="ARBA" id="ARBA00022840"/>
    </source>
</evidence>
<keyword evidence="5" id="KW-0547">Nucleotide-binding</keyword>
<evidence type="ECO:0000259" key="11">
    <source>
        <dbReference type="PROSITE" id="PS50110"/>
    </source>
</evidence>
<dbReference type="SMART" id="SM00448">
    <property type="entry name" value="REC"/>
    <property type="match status" value="1"/>
</dbReference>
<dbReference type="SUPFAM" id="SSF52172">
    <property type="entry name" value="CheY-like"/>
    <property type="match status" value="1"/>
</dbReference>
<organism evidence="12 13">
    <name type="scientific">Dyadobacter chenhuakuii</name>
    <dbReference type="NCBI Taxonomy" id="2909339"/>
    <lineage>
        <taxon>Bacteria</taxon>
        <taxon>Pseudomonadati</taxon>
        <taxon>Bacteroidota</taxon>
        <taxon>Cytophagia</taxon>
        <taxon>Cytophagales</taxon>
        <taxon>Spirosomataceae</taxon>
        <taxon>Dyadobacter</taxon>
    </lineage>
</organism>
<keyword evidence="7" id="KW-0067">ATP-binding</keyword>